<dbReference type="SUPFAM" id="SSF52540">
    <property type="entry name" value="P-loop containing nucleoside triphosphate hydrolases"/>
    <property type="match status" value="2"/>
</dbReference>
<protein>
    <recommendedName>
        <fullName evidence="6">ABC transporter domain-containing protein</fullName>
    </recommendedName>
</protein>
<dbReference type="GO" id="GO:0016887">
    <property type="term" value="F:ATP hydrolysis activity"/>
    <property type="evidence" value="ECO:0007669"/>
    <property type="project" value="InterPro"/>
</dbReference>
<gene>
    <name evidence="7" type="ORF">METZ01_LOCUS106227</name>
</gene>
<dbReference type="NCBIfam" id="NF007739">
    <property type="entry name" value="PRK10419.1"/>
    <property type="match status" value="2"/>
</dbReference>
<dbReference type="PANTHER" id="PTHR43776">
    <property type="entry name" value="TRANSPORT ATP-BINDING PROTEIN"/>
    <property type="match status" value="1"/>
</dbReference>
<accession>A0A381WNB7</accession>
<dbReference type="InterPro" id="IPR017871">
    <property type="entry name" value="ABC_transporter-like_CS"/>
</dbReference>
<dbReference type="Pfam" id="PF00005">
    <property type="entry name" value="ABC_tran"/>
    <property type="match status" value="2"/>
</dbReference>
<proteinExistence type="inferred from homology"/>
<feature type="domain" description="ABC transporter" evidence="6">
    <location>
        <begin position="1"/>
        <end position="234"/>
    </location>
</feature>
<keyword evidence="4" id="KW-0067">ATP-binding</keyword>
<dbReference type="InterPro" id="IPR027417">
    <property type="entry name" value="P-loop_NTPase"/>
</dbReference>
<evidence type="ECO:0000313" key="7">
    <source>
        <dbReference type="EMBL" id="SVA53373.1"/>
    </source>
</evidence>
<dbReference type="FunFam" id="3.40.50.300:FF:000016">
    <property type="entry name" value="Oligopeptide ABC transporter ATP-binding component"/>
    <property type="match status" value="2"/>
</dbReference>
<organism evidence="7">
    <name type="scientific">marine metagenome</name>
    <dbReference type="NCBI Taxonomy" id="408172"/>
    <lineage>
        <taxon>unclassified sequences</taxon>
        <taxon>metagenomes</taxon>
        <taxon>ecological metagenomes</taxon>
    </lineage>
</organism>
<evidence type="ECO:0000256" key="4">
    <source>
        <dbReference type="ARBA" id="ARBA00022840"/>
    </source>
</evidence>
<dbReference type="InterPro" id="IPR003439">
    <property type="entry name" value="ABC_transporter-like_ATP-bd"/>
</dbReference>
<dbReference type="PANTHER" id="PTHR43776:SF7">
    <property type="entry name" value="D,D-DIPEPTIDE TRANSPORT ATP-BINDING PROTEIN DDPF-RELATED"/>
    <property type="match status" value="1"/>
</dbReference>
<dbReference type="GO" id="GO:0055085">
    <property type="term" value="P:transmembrane transport"/>
    <property type="evidence" value="ECO:0007669"/>
    <property type="project" value="UniProtKB-ARBA"/>
</dbReference>
<dbReference type="PROSITE" id="PS50893">
    <property type="entry name" value="ABC_TRANSPORTER_2"/>
    <property type="match status" value="2"/>
</dbReference>
<dbReference type="Gene3D" id="3.40.50.300">
    <property type="entry name" value="P-loop containing nucleotide triphosphate hydrolases"/>
    <property type="match status" value="2"/>
</dbReference>
<evidence type="ECO:0000256" key="1">
    <source>
        <dbReference type="ARBA" id="ARBA00005417"/>
    </source>
</evidence>
<dbReference type="AlphaFoldDB" id="A0A381WNB7"/>
<evidence type="ECO:0000259" key="6">
    <source>
        <dbReference type="PROSITE" id="PS50893"/>
    </source>
</evidence>
<evidence type="ECO:0000256" key="3">
    <source>
        <dbReference type="ARBA" id="ARBA00022741"/>
    </source>
</evidence>
<feature type="region of interest" description="Disordered" evidence="5">
    <location>
        <begin position="522"/>
        <end position="546"/>
    </location>
</feature>
<keyword evidence="2" id="KW-0813">Transport</keyword>
<dbReference type="NCBIfam" id="NF008453">
    <property type="entry name" value="PRK11308.1"/>
    <property type="match status" value="2"/>
</dbReference>
<dbReference type="GO" id="GO:0005524">
    <property type="term" value="F:ATP binding"/>
    <property type="evidence" value="ECO:0007669"/>
    <property type="project" value="UniProtKB-KW"/>
</dbReference>
<evidence type="ECO:0000256" key="2">
    <source>
        <dbReference type="ARBA" id="ARBA00022448"/>
    </source>
</evidence>
<dbReference type="InterPro" id="IPR050319">
    <property type="entry name" value="ABC_transp_ATP-bind"/>
</dbReference>
<dbReference type="CDD" id="cd03257">
    <property type="entry name" value="ABC_NikE_OppD_transporters"/>
    <property type="match status" value="2"/>
</dbReference>
<reference evidence="7" key="1">
    <citation type="submission" date="2018-05" db="EMBL/GenBank/DDBJ databases">
        <authorList>
            <person name="Lanie J.A."/>
            <person name="Ng W.-L."/>
            <person name="Kazmierczak K.M."/>
            <person name="Andrzejewski T.M."/>
            <person name="Davidsen T.M."/>
            <person name="Wayne K.J."/>
            <person name="Tettelin H."/>
            <person name="Glass J.I."/>
            <person name="Rusch D."/>
            <person name="Podicherti R."/>
            <person name="Tsui H.-C.T."/>
            <person name="Winkler M.E."/>
        </authorList>
    </citation>
    <scope>NUCLEOTIDE SEQUENCE</scope>
</reference>
<dbReference type="PROSITE" id="PS00211">
    <property type="entry name" value="ABC_TRANSPORTER_1"/>
    <property type="match status" value="2"/>
</dbReference>
<dbReference type="EMBL" id="UINC01012191">
    <property type="protein sequence ID" value="SVA53373.1"/>
    <property type="molecule type" value="Genomic_DNA"/>
</dbReference>
<dbReference type="Pfam" id="PF08352">
    <property type="entry name" value="oligo_HPY"/>
    <property type="match status" value="2"/>
</dbReference>
<feature type="non-terminal residue" evidence="7">
    <location>
        <position position="1"/>
    </location>
</feature>
<dbReference type="InterPro" id="IPR003593">
    <property type="entry name" value="AAA+_ATPase"/>
</dbReference>
<dbReference type="InterPro" id="IPR013563">
    <property type="entry name" value="Oligopep_ABC_C"/>
</dbReference>
<sequence>VQAVKGLNFHLDAGEILGIVGESGSGKSQSALSILGLLADNGTASGTVNFCGQNLLALPEAELRKIRGKRISMVFQDPMTSLNPYLTIAGQMTQVLRQHKKLSKEAAQEHCVEMLEAVKIPDARKCFDRYPHEFSGGMRQRVMIASCLLLSPDILIADEPTTALDVTVQAQIIRLMQDINERFGTAIIFITHDLGVVAGLCERVLVMHEGDLMEEGTTRKIFYQPKNAYTKALLEAAPRPHQQVTPFIQRDSETTGQGQDETSPLLDVHNLRVHFSVKNPERWSSKLLLKAVDGVNLSLQSGETLGVVGESGCGKSTLARAILRLVPATSGRVCLLGKTLTDLAEPKLRPLRKEMTIIFQDPLASLNPRMTVGSIVSEPLWTHRPDLSRQAVKREVVEVLQRVGLGNEGLNRYPHEFSGGQCQRIGIARALILKPRLIICDEPVSALDVPIQNQIMRLLADLQREFGLSLIFIAHDLAVVRNISHRIAVMYLGQIVEVAPALDLYERPFHPYTSALISAAPVPDPDAERKRKKQLLSGDLPSPISPPSGCRFQTRCRYAEHRCRAEVPELRRIGQTLVACHKAEELSTGRTH</sequence>
<name>A0A381WNB7_9ZZZZ</name>
<dbReference type="SMART" id="SM00382">
    <property type="entry name" value="AAA"/>
    <property type="match status" value="2"/>
</dbReference>
<feature type="domain" description="ABC transporter" evidence="6">
    <location>
        <begin position="268"/>
        <end position="517"/>
    </location>
</feature>
<dbReference type="GO" id="GO:0015833">
    <property type="term" value="P:peptide transport"/>
    <property type="evidence" value="ECO:0007669"/>
    <property type="project" value="InterPro"/>
</dbReference>
<keyword evidence="3" id="KW-0547">Nucleotide-binding</keyword>
<dbReference type="NCBIfam" id="TIGR01727">
    <property type="entry name" value="oligo_HPY"/>
    <property type="match status" value="1"/>
</dbReference>
<comment type="similarity">
    <text evidence="1">Belongs to the ABC transporter superfamily.</text>
</comment>
<evidence type="ECO:0000256" key="5">
    <source>
        <dbReference type="SAM" id="MobiDB-lite"/>
    </source>
</evidence>